<evidence type="ECO:0000256" key="1">
    <source>
        <dbReference type="ARBA" id="ARBA00010883"/>
    </source>
</evidence>
<evidence type="ECO:0000259" key="4">
    <source>
        <dbReference type="PROSITE" id="PS51207"/>
    </source>
</evidence>
<evidence type="ECO:0000313" key="6">
    <source>
        <dbReference type="Proteomes" id="UP001163046"/>
    </source>
</evidence>
<dbReference type="GO" id="GO:0005769">
    <property type="term" value="C:early endosome"/>
    <property type="evidence" value="ECO:0007669"/>
    <property type="project" value="TreeGrafter"/>
</dbReference>
<feature type="region of interest" description="Disordered" evidence="2">
    <location>
        <begin position="475"/>
        <end position="513"/>
    </location>
</feature>
<dbReference type="PANTHER" id="PTHR22775:SF3">
    <property type="entry name" value="SORTING NEXIN-13"/>
    <property type="match status" value="1"/>
</dbReference>
<gene>
    <name evidence="5" type="primary">SNX19_1</name>
    <name evidence="5" type="ORF">OS493_031867</name>
</gene>
<name>A0A9W9Y8D5_9CNID</name>
<dbReference type="SUPFAM" id="SSF64268">
    <property type="entry name" value="PX domain"/>
    <property type="match status" value="1"/>
</dbReference>
<dbReference type="Pfam" id="PF08628">
    <property type="entry name" value="Nexin_C"/>
    <property type="match status" value="1"/>
</dbReference>
<dbReference type="PANTHER" id="PTHR22775">
    <property type="entry name" value="SORTING NEXIN"/>
    <property type="match status" value="1"/>
</dbReference>
<reference evidence="5" key="1">
    <citation type="submission" date="2023-01" db="EMBL/GenBank/DDBJ databases">
        <title>Genome assembly of the deep-sea coral Lophelia pertusa.</title>
        <authorList>
            <person name="Herrera S."/>
            <person name="Cordes E."/>
        </authorList>
    </citation>
    <scope>NUCLEOTIDE SEQUENCE</scope>
    <source>
        <strain evidence="5">USNM1676648</strain>
        <tissue evidence="5">Polyp</tissue>
    </source>
</reference>
<dbReference type="OrthoDB" id="5772781at2759"/>
<proteinExistence type="inferred from homology"/>
<feature type="region of interest" description="Disordered" evidence="2">
    <location>
        <begin position="848"/>
        <end position="886"/>
    </location>
</feature>
<evidence type="ECO:0000313" key="5">
    <source>
        <dbReference type="EMBL" id="KAJ7323392.1"/>
    </source>
</evidence>
<dbReference type="Proteomes" id="UP001163046">
    <property type="component" value="Unassembled WGS sequence"/>
</dbReference>
<feature type="domain" description="PX" evidence="3">
    <location>
        <begin position="621"/>
        <end position="753"/>
    </location>
</feature>
<dbReference type="InterPro" id="IPR001683">
    <property type="entry name" value="PX_dom"/>
</dbReference>
<dbReference type="InterPro" id="IPR013937">
    <property type="entry name" value="Sorting_nexin_C"/>
</dbReference>
<dbReference type="InterPro" id="IPR003114">
    <property type="entry name" value="Phox_assoc"/>
</dbReference>
<feature type="region of interest" description="Disordered" evidence="2">
    <location>
        <begin position="1244"/>
        <end position="1266"/>
    </location>
</feature>
<dbReference type="InterPro" id="IPR036871">
    <property type="entry name" value="PX_dom_sf"/>
</dbReference>
<dbReference type="PROSITE" id="PS50195">
    <property type="entry name" value="PX"/>
    <property type="match status" value="1"/>
</dbReference>
<feature type="region of interest" description="Disordered" evidence="2">
    <location>
        <begin position="49"/>
        <end position="70"/>
    </location>
</feature>
<dbReference type="EMBL" id="MU827815">
    <property type="protein sequence ID" value="KAJ7323392.1"/>
    <property type="molecule type" value="Genomic_DNA"/>
</dbReference>
<comment type="similarity">
    <text evidence="1">Belongs to the sorting nexin family.</text>
</comment>
<dbReference type="Pfam" id="PF00787">
    <property type="entry name" value="PX"/>
    <property type="match status" value="1"/>
</dbReference>
<dbReference type="GO" id="GO:0035091">
    <property type="term" value="F:phosphatidylinositol binding"/>
    <property type="evidence" value="ECO:0007669"/>
    <property type="project" value="InterPro"/>
</dbReference>
<feature type="compositionally biased region" description="Polar residues" evidence="2">
    <location>
        <begin position="376"/>
        <end position="390"/>
    </location>
</feature>
<feature type="compositionally biased region" description="Low complexity" evidence="2">
    <location>
        <begin position="476"/>
        <end position="492"/>
    </location>
</feature>
<keyword evidence="6" id="KW-1185">Reference proteome</keyword>
<dbReference type="PROSITE" id="PS51207">
    <property type="entry name" value="PXA"/>
    <property type="match status" value="1"/>
</dbReference>
<feature type="compositionally biased region" description="Basic and acidic residues" evidence="2">
    <location>
        <begin position="393"/>
        <end position="415"/>
    </location>
</feature>
<evidence type="ECO:0000256" key="2">
    <source>
        <dbReference type="SAM" id="MobiDB-lite"/>
    </source>
</evidence>
<feature type="domain" description="PXA" evidence="4">
    <location>
        <begin position="1"/>
        <end position="50"/>
    </location>
</feature>
<evidence type="ECO:0000259" key="3">
    <source>
        <dbReference type="PROSITE" id="PS50195"/>
    </source>
</evidence>
<comment type="caution">
    <text evidence="5">The sequence shown here is derived from an EMBL/GenBank/DDBJ whole genome shotgun (WGS) entry which is preliminary data.</text>
</comment>
<dbReference type="Gene3D" id="3.30.1520.10">
    <property type="entry name" value="Phox-like domain"/>
    <property type="match status" value="1"/>
</dbReference>
<sequence>MIPKDTFSCDPGRFILREILTVQVMEPLVGLMTDPDWISQAVIDILTEGDDGESSDKTHPTPAPAQEKSEKYEITSMLRKERQESVEDVGERIEIMSSGACEESPDVHLSSCTQRSPPLRRAERTAWRSKAQMEETGLRKLFRHHQFDNLTSCSLSSSWGICPSSQDESFTTQSFENMKANLSNLEGNVDVGAKLGEFGHSIKEMTCCHKFEESGEAYRPMSMIAQMGSTGSDDGSEASDELCPRFRTRSLSLPGCDENESALLISPSELSRSASVPSKLSFADDQDIEEFSTPRSPRRFYGSRLYSRSFCSSSDSFKSISSEEDLLDSYIERGEEAMEYLEGFNSYNVGSHWLGSRHRMTKQASFEESGDKHTSDSSTEDLTGSNNIPSPFNKDKFKTEKMALQSKKDSSELDDIRESSWEAVETNHPDDDAFSRRKRLRFGFGAHDTESSLGDAFLTAGKKLVSNFKPPFKFDSLSSSSAKSTETTSGSESLDHSSGNQQNVAPKEESLDVERARAATYSSYGGRRLSRSDAVIEESMDSDPETCYGTPTEQVQEIDAVRNREETVDGGNLSMSVKRMHPSQLISIPSTVIALETTWEPGRNKYTLYKIEYDIRIWHEVYTAAVKHAKNEAKRERMKRKLYAVTDNEPDDEEDISLDIIKRAIPLKRAINRRYREFMELHNRLTGGQLGVHMKDILKPNRKYNLPFGRLDPHVVEGRRELLQYYLGSLISKPPLRNSEDLKQFLGVTGVEEEENTSEEYSTAAASENVVVPWKLACHQDVPDGNLETDLNQENTFTQYYYSAFLADREEFTPPTPPSPIHSLSEEKQENGDEQDGLQLWEKKWKNKVTPGDSEEEAVGWDASHKVHQSLGPRTAGDGSDNPDEPVCLVTQPTPASQVGTHQRERSGAIFKRYLDNMQSSTLAAQKPLGLSLSQSAPRSKSMEVISTAAPNTKFQFKPQKIFEAAKRIGQGSKKKKQGTVKKFLKETSIPILSANLKKHKAVPVVTETAPSPKQLPPEEPCTISEMDQPSNLDDESLLDRASAGSDLHCPLSDAILTLLCELLKEQRSWLTVDRVQQAFTATLAGLFEWHIQSEIDDITSDDSWTLYLDKLNEAIWPGGKLREDLDKSKTEIEKAKTRKDAAHSLMNAFPDKVLSSHIGLSIPFWVQTNVELILLHRACKYAPWMFESASECVTEREPINVISEKDLILARSAHFDEDGDTMTICPRHRAELGMFWRPRKQCVHPPSWRPQGQTGDGSEFADEQRNNGKGFANFAELITLRLVRVVHPGEVLCIEQSEEPTIAQSEELHVPRVPIPEFLSPEPHALSDPGNLLELQTKPSKDLPLPKGGALLSDDGSDVFSSGSQESLTAVETSMEWQPTPQIRMKLHSLNNFLRQADGRVSPVRSQLCTTWKASHRPLHAITNEKECKLLRLF</sequence>
<feature type="region of interest" description="Disordered" evidence="2">
    <location>
        <begin position="364"/>
        <end position="415"/>
    </location>
</feature>
<feature type="region of interest" description="Disordered" evidence="2">
    <location>
        <begin position="1004"/>
        <end position="1036"/>
    </location>
</feature>
<organism evidence="5 6">
    <name type="scientific">Desmophyllum pertusum</name>
    <dbReference type="NCBI Taxonomy" id="174260"/>
    <lineage>
        <taxon>Eukaryota</taxon>
        <taxon>Metazoa</taxon>
        <taxon>Cnidaria</taxon>
        <taxon>Anthozoa</taxon>
        <taxon>Hexacorallia</taxon>
        <taxon>Scleractinia</taxon>
        <taxon>Caryophylliina</taxon>
        <taxon>Caryophylliidae</taxon>
        <taxon>Desmophyllum</taxon>
    </lineage>
</organism>
<accession>A0A9W9Y8D5</accession>
<protein>
    <submittedName>
        <fullName evidence="5">Sorting nexin-19</fullName>
    </submittedName>
</protein>
<dbReference type="Pfam" id="PF02194">
    <property type="entry name" value="PXA"/>
    <property type="match status" value="1"/>
</dbReference>
<feature type="region of interest" description="Disordered" evidence="2">
    <location>
        <begin position="810"/>
        <end position="836"/>
    </location>
</feature>